<evidence type="ECO:0000313" key="4">
    <source>
        <dbReference type="Proteomes" id="UP000002247"/>
    </source>
</evidence>
<feature type="region of interest" description="Disordered" evidence="1">
    <location>
        <begin position="1"/>
        <end position="31"/>
    </location>
</feature>
<evidence type="ECO:0000256" key="1">
    <source>
        <dbReference type="SAM" id="MobiDB-lite"/>
    </source>
</evidence>
<gene>
    <name evidence="3" type="ordered locus">Srot_2596</name>
</gene>
<protein>
    <submittedName>
        <fullName evidence="3">Uncharacterized protein</fullName>
    </submittedName>
</protein>
<organism evidence="3 4">
    <name type="scientific">Segniliparus rotundus (strain ATCC BAA-972 / CDC 1076 / CIP 108378 / DSM 44985 / JCM 13578)</name>
    <dbReference type="NCBI Taxonomy" id="640132"/>
    <lineage>
        <taxon>Bacteria</taxon>
        <taxon>Bacillati</taxon>
        <taxon>Actinomycetota</taxon>
        <taxon>Actinomycetes</taxon>
        <taxon>Mycobacteriales</taxon>
        <taxon>Segniliparaceae</taxon>
        <taxon>Segniliparus</taxon>
    </lineage>
</organism>
<dbReference type="AlphaFoldDB" id="D6ZC62"/>
<dbReference type="RefSeq" id="WP_013139480.1">
    <property type="nucleotide sequence ID" value="NC_014168.1"/>
</dbReference>
<dbReference type="Proteomes" id="UP000002247">
    <property type="component" value="Chromosome"/>
</dbReference>
<name>D6ZC62_SEGRD</name>
<reference evidence="3 4" key="1">
    <citation type="journal article" date="2010" name="Stand. Genomic Sci.">
        <title>Complete genome sequence of Segniliparus rotundus type strain (CDC 1076).</title>
        <authorList>
            <person name="Sikorski J."/>
            <person name="Lapidus A."/>
            <person name="Copeland A."/>
            <person name="Misra M."/>
            <person name="Glavina Del Rio T."/>
            <person name="Nolan M."/>
            <person name="Lucas S."/>
            <person name="Chen F."/>
            <person name="Tice H."/>
            <person name="Cheng J.F."/>
            <person name="Jando M."/>
            <person name="Schneider S."/>
            <person name="Bruce D."/>
            <person name="Goodwin L."/>
            <person name="Pitluck S."/>
            <person name="Liolios K."/>
            <person name="Mikhailova N."/>
            <person name="Pati A."/>
            <person name="Ivanova N."/>
            <person name="Mavromatis K."/>
            <person name="Chen A."/>
            <person name="Palaniappan K."/>
            <person name="Chertkov O."/>
            <person name="Land M."/>
            <person name="Hauser L."/>
            <person name="Chang Y.J."/>
            <person name="Jeffries C.D."/>
            <person name="Brettin T."/>
            <person name="Detter J.C."/>
            <person name="Han C."/>
            <person name="Rohde M."/>
            <person name="Goker M."/>
            <person name="Bristow J."/>
            <person name="Eisen J.A."/>
            <person name="Markowitz V."/>
            <person name="Hugenholtz P."/>
            <person name="Kyrpides N.C."/>
            <person name="Klenk H.P."/>
        </authorList>
    </citation>
    <scope>NUCLEOTIDE SEQUENCE [LARGE SCALE GENOMIC DNA]</scope>
    <source>
        <strain evidence="4">ATCC BAA-972 / CDC 1076 / CIP 108378 / DSM 44985 / JCM 13578</strain>
    </source>
</reference>
<dbReference type="STRING" id="640132.Srot_2596"/>
<keyword evidence="2" id="KW-0812">Transmembrane</keyword>
<keyword evidence="4" id="KW-1185">Reference proteome</keyword>
<keyword evidence="2" id="KW-1133">Transmembrane helix</keyword>
<dbReference type="KEGG" id="srt:Srot_2596"/>
<accession>D6ZC62</accession>
<evidence type="ECO:0000313" key="3">
    <source>
        <dbReference type="EMBL" id="ADG99031.1"/>
    </source>
</evidence>
<keyword evidence="2" id="KW-0472">Membrane</keyword>
<dbReference type="EMBL" id="CP001958">
    <property type="protein sequence ID" value="ADG99031.1"/>
    <property type="molecule type" value="Genomic_DNA"/>
</dbReference>
<dbReference type="HOGENOM" id="CLU_1668181_0_0_11"/>
<evidence type="ECO:0000256" key="2">
    <source>
        <dbReference type="SAM" id="Phobius"/>
    </source>
</evidence>
<feature type="transmembrane region" description="Helical" evidence="2">
    <location>
        <begin position="36"/>
        <end position="63"/>
    </location>
</feature>
<sequence>MTYPPPPPPPNYPPPQYGPPQHPQPQNPPPKKSNKVLWVVLGAVGALLVCGGGLGFFLWSMLFSPKSGVQQVRAVTQEYRAAEDAKDAAKLAGILCSADAGEAAEIIEADQKVAPGPIDIKGAHVINSLGAVGFTDPKGQGWTVYLRKEADQWKVCPSAKDEFKAADTTTTTP</sequence>
<proteinExistence type="predicted"/>